<keyword evidence="3" id="KW-1185">Reference proteome</keyword>
<sequence length="100" mass="11291">MEDCKCTQRHKKQSPGFPKKESTLLPLSPNELQEIVDRVVDTTLQCQAKCPPLDQEEEEDVDKINPEARWSKLMQGSQLAGLGQHIKDACVYLLQTLQGI</sequence>
<proteinExistence type="predicted"/>
<reference evidence="2" key="1">
    <citation type="journal article" date="2022" name="bioRxiv">
        <title>Sequencing and chromosome-scale assembly of the giantPleurodeles waltlgenome.</title>
        <authorList>
            <person name="Brown T."/>
            <person name="Elewa A."/>
            <person name="Iarovenko S."/>
            <person name="Subramanian E."/>
            <person name="Araus A.J."/>
            <person name="Petzold A."/>
            <person name="Susuki M."/>
            <person name="Suzuki K.-i.T."/>
            <person name="Hayashi T."/>
            <person name="Toyoda A."/>
            <person name="Oliveira C."/>
            <person name="Osipova E."/>
            <person name="Leigh N.D."/>
            <person name="Simon A."/>
            <person name="Yun M.H."/>
        </authorList>
    </citation>
    <scope>NUCLEOTIDE SEQUENCE</scope>
    <source>
        <strain evidence="2">20211129_DDA</strain>
        <tissue evidence="2">Liver</tissue>
    </source>
</reference>
<feature type="region of interest" description="Disordered" evidence="1">
    <location>
        <begin position="1"/>
        <end position="24"/>
    </location>
</feature>
<accession>A0AAV7SAZ0</accession>
<dbReference type="Proteomes" id="UP001066276">
    <property type="component" value="Chromosome 4_2"/>
</dbReference>
<name>A0AAV7SAZ0_PLEWA</name>
<evidence type="ECO:0000256" key="1">
    <source>
        <dbReference type="SAM" id="MobiDB-lite"/>
    </source>
</evidence>
<comment type="caution">
    <text evidence="2">The sequence shown here is derived from an EMBL/GenBank/DDBJ whole genome shotgun (WGS) entry which is preliminary data.</text>
</comment>
<evidence type="ECO:0000313" key="2">
    <source>
        <dbReference type="EMBL" id="KAJ1161634.1"/>
    </source>
</evidence>
<organism evidence="2 3">
    <name type="scientific">Pleurodeles waltl</name>
    <name type="common">Iberian ribbed newt</name>
    <dbReference type="NCBI Taxonomy" id="8319"/>
    <lineage>
        <taxon>Eukaryota</taxon>
        <taxon>Metazoa</taxon>
        <taxon>Chordata</taxon>
        <taxon>Craniata</taxon>
        <taxon>Vertebrata</taxon>
        <taxon>Euteleostomi</taxon>
        <taxon>Amphibia</taxon>
        <taxon>Batrachia</taxon>
        <taxon>Caudata</taxon>
        <taxon>Salamandroidea</taxon>
        <taxon>Salamandridae</taxon>
        <taxon>Pleurodelinae</taxon>
        <taxon>Pleurodeles</taxon>
    </lineage>
</organism>
<evidence type="ECO:0000313" key="3">
    <source>
        <dbReference type="Proteomes" id="UP001066276"/>
    </source>
</evidence>
<gene>
    <name evidence="2" type="ORF">NDU88_002118</name>
</gene>
<dbReference type="AlphaFoldDB" id="A0AAV7SAZ0"/>
<dbReference type="EMBL" id="JANPWB010000008">
    <property type="protein sequence ID" value="KAJ1161634.1"/>
    <property type="molecule type" value="Genomic_DNA"/>
</dbReference>
<protein>
    <submittedName>
        <fullName evidence="2">Uncharacterized protein</fullName>
    </submittedName>
</protein>